<dbReference type="AlphaFoldDB" id="A0A9P5NJL9"/>
<keyword evidence="3" id="KW-1185">Reference proteome</keyword>
<evidence type="ECO:0000313" key="3">
    <source>
        <dbReference type="Proteomes" id="UP000724874"/>
    </source>
</evidence>
<evidence type="ECO:0000256" key="1">
    <source>
        <dbReference type="SAM" id="Phobius"/>
    </source>
</evidence>
<protein>
    <submittedName>
        <fullName evidence="2">Uncharacterized protein</fullName>
    </submittedName>
</protein>
<feature type="transmembrane region" description="Helical" evidence="1">
    <location>
        <begin position="50"/>
        <end position="70"/>
    </location>
</feature>
<feature type="transmembrane region" description="Helical" evidence="1">
    <location>
        <begin position="144"/>
        <end position="167"/>
    </location>
</feature>
<gene>
    <name evidence="2" type="ORF">CPB84DRAFT_1837592</name>
</gene>
<dbReference type="OrthoDB" id="2371309at2759"/>
<comment type="caution">
    <text evidence="2">The sequence shown here is derived from an EMBL/GenBank/DDBJ whole genome shotgun (WGS) entry which is preliminary data.</text>
</comment>
<organism evidence="2 3">
    <name type="scientific">Gymnopilus junonius</name>
    <name type="common">Spectacular rustgill mushroom</name>
    <name type="synonym">Gymnopilus spectabilis subsp. junonius</name>
    <dbReference type="NCBI Taxonomy" id="109634"/>
    <lineage>
        <taxon>Eukaryota</taxon>
        <taxon>Fungi</taxon>
        <taxon>Dikarya</taxon>
        <taxon>Basidiomycota</taxon>
        <taxon>Agaricomycotina</taxon>
        <taxon>Agaricomycetes</taxon>
        <taxon>Agaricomycetidae</taxon>
        <taxon>Agaricales</taxon>
        <taxon>Agaricineae</taxon>
        <taxon>Hymenogastraceae</taxon>
        <taxon>Gymnopilus</taxon>
    </lineage>
</organism>
<reference evidence="2" key="1">
    <citation type="submission" date="2020-11" db="EMBL/GenBank/DDBJ databases">
        <authorList>
            <consortium name="DOE Joint Genome Institute"/>
            <person name="Ahrendt S."/>
            <person name="Riley R."/>
            <person name="Andreopoulos W."/>
            <person name="LaButti K."/>
            <person name="Pangilinan J."/>
            <person name="Ruiz-duenas F.J."/>
            <person name="Barrasa J.M."/>
            <person name="Sanchez-Garcia M."/>
            <person name="Camarero S."/>
            <person name="Miyauchi S."/>
            <person name="Serrano A."/>
            <person name="Linde D."/>
            <person name="Babiker R."/>
            <person name="Drula E."/>
            <person name="Ayuso-Fernandez I."/>
            <person name="Pacheco R."/>
            <person name="Padilla G."/>
            <person name="Ferreira P."/>
            <person name="Barriuso J."/>
            <person name="Kellner H."/>
            <person name="Castanera R."/>
            <person name="Alfaro M."/>
            <person name="Ramirez L."/>
            <person name="Pisabarro A.G."/>
            <person name="Kuo A."/>
            <person name="Tritt A."/>
            <person name="Lipzen A."/>
            <person name="He G."/>
            <person name="Yan M."/>
            <person name="Ng V."/>
            <person name="Cullen D."/>
            <person name="Martin F."/>
            <person name="Rosso M.-N."/>
            <person name="Henrissat B."/>
            <person name="Hibbett D."/>
            <person name="Martinez A.T."/>
            <person name="Grigoriev I.V."/>
        </authorList>
    </citation>
    <scope>NUCLEOTIDE SEQUENCE</scope>
    <source>
        <strain evidence="2">AH 44721</strain>
    </source>
</reference>
<feature type="transmembrane region" description="Helical" evidence="1">
    <location>
        <begin position="12"/>
        <end position="35"/>
    </location>
</feature>
<sequence length="192" mass="21620">MWCDSCLLLFPLRGGAIAWSAVIALYSIAGAIFLFKDGDIFFFVYPEWQIYGGISMAIGACAVISMMALSNRSYIWTRVSKFLWPFIIVIAAIRAIIIIVELLRGKDNITWECDNGGQLWSSTNSTMDASTAGTVPSSFCTPGFTSLLTAFIIALLADIVFQIYMFFMMWRFEKRLEHYSHMKGPFNGGYYN</sequence>
<accession>A0A9P5NJL9</accession>
<name>A0A9P5NJL9_GYMJU</name>
<dbReference type="EMBL" id="JADNYJ010000081">
    <property type="protein sequence ID" value="KAF8889206.1"/>
    <property type="molecule type" value="Genomic_DNA"/>
</dbReference>
<proteinExistence type="predicted"/>
<evidence type="ECO:0000313" key="2">
    <source>
        <dbReference type="EMBL" id="KAF8889206.1"/>
    </source>
</evidence>
<dbReference type="Proteomes" id="UP000724874">
    <property type="component" value="Unassembled WGS sequence"/>
</dbReference>
<keyword evidence="1" id="KW-0472">Membrane</keyword>
<keyword evidence="1" id="KW-1133">Transmembrane helix</keyword>
<keyword evidence="1" id="KW-0812">Transmembrane</keyword>
<feature type="transmembrane region" description="Helical" evidence="1">
    <location>
        <begin position="82"/>
        <end position="100"/>
    </location>
</feature>